<dbReference type="Proteomes" id="UP001141327">
    <property type="component" value="Unassembled WGS sequence"/>
</dbReference>
<protein>
    <submittedName>
        <fullName evidence="2">Uncharacterized protein</fullName>
    </submittedName>
</protein>
<evidence type="ECO:0000313" key="2">
    <source>
        <dbReference type="EMBL" id="KAJ4454043.1"/>
    </source>
</evidence>
<organism evidence="2 3">
    <name type="scientific">Paratrimastix pyriformis</name>
    <dbReference type="NCBI Taxonomy" id="342808"/>
    <lineage>
        <taxon>Eukaryota</taxon>
        <taxon>Metamonada</taxon>
        <taxon>Preaxostyla</taxon>
        <taxon>Paratrimastigidae</taxon>
        <taxon>Paratrimastix</taxon>
    </lineage>
</organism>
<keyword evidence="3" id="KW-1185">Reference proteome</keyword>
<proteinExistence type="predicted"/>
<feature type="chain" id="PRO_5047323578" evidence="1">
    <location>
        <begin position="23"/>
        <end position="303"/>
    </location>
</feature>
<reference evidence="2" key="1">
    <citation type="journal article" date="2022" name="bioRxiv">
        <title>Genomics of Preaxostyla Flagellates Illuminates Evolutionary Transitions and the Path Towards Mitochondrial Loss.</title>
        <authorList>
            <person name="Novak L.V.F."/>
            <person name="Treitli S.C."/>
            <person name="Pyrih J."/>
            <person name="Halakuc P."/>
            <person name="Pipaliya S.V."/>
            <person name="Vacek V."/>
            <person name="Brzon O."/>
            <person name="Soukal P."/>
            <person name="Eme L."/>
            <person name="Dacks J.B."/>
            <person name="Karnkowska A."/>
            <person name="Elias M."/>
            <person name="Hampl V."/>
        </authorList>
    </citation>
    <scope>NUCLEOTIDE SEQUENCE</scope>
    <source>
        <strain evidence="2">RCP-MX</strain>
    </source>
</reference>
<keyword evidence="1" id="KW-0732">Signal</keyword>
<dbReference type="EMBL" id="JAPMOS010000190">
    <property type="protein sequence ID" value="KAJ4454043.1"/>
    <property type="molecule type" value="Genomic_DNA"/>
</dbReference>
<comment type="caution">
    <text evidence="2">The sequence shown here is derived from an EMBL/GenBank/DDBJ whole genome shotgun (WGS) entry which is preliminary data.</text>
</comment>
<evidence type="ECO:0000256" key="1">
    <source>
        <dbReference type="SAM" id="SignalP"/>
    </source>
</evidence>
<accession>A0ABQ8U5Q0</accession>
<sequence length="303" mass="32857">MSTGFWGFPVRLLSAITASTLSRKVASSCDSGCAFSASVSHVFCLVIVQISRTAAWRAPACPAVPVSGLLPRRLQRLVASAPSPSPLGGAGSAPSDAARRELVGPPLPLPLHPLACFHPFPPEGLNPGGHFPEGRFLHSLHDPAKRRYRFVSDCSCLTSQLALARRSAAWVHLCDHLPGCSSRARLDATKAVHRDDEDRGSRRVRPAVAHYRLQYQVRGRRALSLTHFIRRGRLPTGARLCPRALVPGRAPSGHIVPPVLRPARGRRFVFGLTHPRRQGCPLQPGSLLADWLLPSHIRLTGPP</sequence>
<feature type="signal peptide" evidence="1">
    <location>
        <begin position="1"/>
        <end position="22"/>
    </location>
</feature>
<gene>
    <name evidence="2" type="ORF">PAPYR_11338</name>
</gene>
<evidence type="ECO:0000313" key="3">
    <source>
        <dbReference type="Proteomes" id="UP001141327"/>
    </source>
</evidence>
<name>A0ABQ8U5Q0_9EUKA</name>